<proteinExistence type="predicted"/>
<reference evidence="1" key="1">
    <citation type="journal article" date="2014" name="Front. Microbiol.">
        <title>High frequency of phylogenetically diverse reductive dehalogenase-homologous genes in deep subseafloor sedimentary metagenomes.</title>
        <authorList>
            <person name="Kawai M."/>
            <person name="Futagami T."/>
            <person name="Toyoda A."/>
            <person name="Takaki Y."/>
            <person name="Nishi S."/>
            <person name="Hori S."/>
            <person name="Arai W."/>
            <person name="Tsubouchi T."/>
            <person name="Morono Y."/>
            <person name="Uchiyama I."/>
            <person name="Ito T."/>
            <person name="Fujiyama A."/>
            <person name="Inagaki F."/>
            <person name="Takami H."/>
        </authorList>
    </citation>
    <scope>NUCLEOTIDE SEQUENCE</scope>
    <source>
        <strain evidence="1">Expedition CK06-06</strain>
    </source>
</reference>
<feature type="non-terminal residue" evidence="1">
    <location>
        <position position="1"/>
    </location>
</feature>
<name>X1QQW8_9ZZZZ</name>
<gene>
    <name evidence="1" type="ORF">S06H3_65631</name>
    <name evidence="2" type="ORF">S06H3_65727</name>
</gene>
<dbReference type="AlphaFoldDB" id="X1QQW8"/>
<evidence type="ECO:0000313" key="2">
    <source>
        <dbReference type="EMBL" id="GAI71318.1"/>
    </source>
</evidence>
<dbReference type="EMBL" id="BARV01044393">
    <property type="protein sequence ID" value="GAI71318.1"/>
    <property type="molecule type" value="Genomic_DNA"/>
</dbReference>
<organism evidence="1">
    <name type="scientific">marine sediment metagenome</name>
    <dbReference type="NCBI Taxonomy" id="412755"/>
    <lineage>
        <taxon>unclassified sequences</taxon>
        <taxon>metagenomes</taxon>
        <taxon>ecological metagenomes</taxon>
    </lineage>
</organism>
<evidence type="ECO:0000313" key="1">
    <source>
        <dbReference type="EMBL" id="GAI70628.1"/>
    </source>
</evidence>
<protein>
    <submittedName>
        <fullName evidence="1">Uncharacterized protein</fullName>
    </submittedName>
</protein>
<dbReference type="EMBL" id="BARV01044278">
    <property type="protein sequence ID" value="GAI70628.1"/>
    <property type="molecule type" value="Genomic_DNA"/>
</dbReference>
<comment type="caution">
    <text evidence="1">The sequence shown here is derived from an EMBL/GenBank/DDBJ whole genome shotgun (WGS) entry which is preliminary data.</text>
</comment>
<sequence length="53" mass="6168">RVNVQINKDRIVVEDNGNGMDLVLLSHPDNPHLAYQRQSKLMRDAFGKEEYRS</sequence>
<accession>X1QQW8</accession>